<dbReference type="InterPro" id="IPR035906">
    <property type="entry name" value="MetI-like_sf"/>
</dbReference>
<dbReference type="Pfam" id="PF00528">
    <property type="entry name" value="BPD_transp_1"/>
    <property type="match status" value="1"/>
</dbReference>
<dbReference type="CDD" id="cd06261">
    <property type="entry name" value="TM_PBP2"/>
    <property type="match status" value="1"/>
</dbReference>
<comment type="similarity">
    <text evidence="6">Belongs to the binding-protein-dependent transport system permease family.</text>
</comment>
<feature type="transmembrane region" description="Helical" evidence="6">
    <location>
        <begin position="268"/>
        <end position="293"/>
    </location>
</feature>
<dbReference type="GO" id="GO:0005524">
    <property type="term" value="F:ATP binding"/>
    <property type="evidence" value="ECO:0007669"/>
    <property type="project" value="UniProtKB-KW"/>
</dbReference>
<name>A0A2V5JVX1_9BACL</name>
<feature type="transmembrane region" description="Helical" evidence="6">
    <location>
        <begin position="78"/>
        <end position="102"/>
    </location>
</feature>
<feature type="transmembrane region" description="Helical" evidence="6">
    <location>
        <begin position="215"/>
        <end position="232"/>
    </location>
</feature>
<evidence type="ECO:0000313" key="8">
    <source>
        <dbReference type="EMBL" id="PYI50788.1"/>
    </source>
</evidence>
<feature type="transmembrane region" description="Helical" evidence="6">
    <location>
        <begin position="175"/>
        <end position="194"/>
    </location>
</feature>
<organism evidence="8 9">
    <name type="scientific">Paenibacillus flagellatus</name>
    <dbReference type="NCBI Taxonomy" id="2211139"/>
    <lineage>
        <taxon>Bacteria</taxon>
        <taxon>Bacillati</taxon>
        <taxon>Bacillota</taxon>
        <taxon>Bacilli</taxon>
        <taxon>Bacillales</taxon>
        <taxon>Paenibacillaceae</taxon>
        <taxon>Paenibacillus</taxon>
    </lineage>
</organism>
<dbReference type="RefSeq" id="WP_110843247.1">
    <property type="nucleotide sequence ID" value="NZ_QJVJ01000016.1"/>
</dbReference>
<dbReference type="GO" id="GO:0055085">
    <property type="term" value="P:transmembrane transport"/>
    <property type="evidence" value="ECO:0007669"/>
    <property type="project" value="InterPro"/>
</dbReference>
<protein>
    <submittedName>
        <fullName evidence="8">Polysaccharide ABC transporter ATP-binding protein</fullName>
    </submittedName>
</protein>
<dbReference type="EMBL" id="QJVJ01000016">
    <property type="protein sequence ID" value="PYI50788.1"/>
    <property type="molecule type" value="Genomic_DNA"/>
</dbReference>
<proteinExistence type="inferred from homology"/>
<dbReference type="GO" id="GO:0005886">
    <property type="term" value="C:plasma membrane"/>
    <property type="evidence" value="ECO:0007669"/>
    <property type="project" value="UniProtKB-SubCell"/>
</dbReference>
<comment type="subcellular location">
    <subcellularLocation>
        <location evidence="6">Cell membrane</location>
        <topology evidence="6">Multi-pass membrane protein</topology>
    </subcellularLocation>
    <subcellularLocation>
        <location evidence="1">Membrane</location>
        <topology evidence="1">Multi-pass membrane protein</topology>
    </subcellularLocation>
</comment>
<evidence type="ECO:0000256" key="3">
    <source>
        <dbReference type="ARBA" id="ARBA00022692"/>
    </source>
</evidence>
<keyword evidence="5 6" id="KW-0472">Membrane</keyword>
<comment type="caution">
    <text evidence="8">The sequence shown here is derived from an EMBL/GenBank/DDBJ whole genome shotgun (WGS) entry which is preliminary data.</text>
</comment>
<evidence type="ECO:0000256" key="4">
    <source>
        <dbReference type="ARBA" id="ARBA00022989"/>
    </source>
</evidence>
<feature type="transmembrane region" description="Helical" evidence="6">
    <location>
        <begin position="14"/>
        <end position="41"/>
    </location>
</feature>
<evidence type="ECO:0000313" key="9">
    <source>
        <dbReference type="Proteomes" id="UP000247476"/>
    </source>
</evidence>
<sequence>MRSRLWSDLARDKYLFLLALPGIAFFILFKYVPIGGLVIAFQNYSPFFGIFKSEWVGLAHFQRFFSNDDFYLLLRNTLVINLLSLTFFFPFPIVLSLLLNELRSMVFKRVVQSVLYIPHFMSWVLISGLTYLMLSQSEGMVNKLFASLGWETIDFLTNSDYFWGLITAQSMWKEAGWGTIVFLAAIAGTDPQLYEAARMDGAGRFRQMWHITLPAIRNVIMILFILQLGSIMDTGFEQIYLMMNGAVSEVADVFDTYVFRSGIQQGQFSYSTAIGLFKSVIGIVLVTGANFLAKRFGQEGVY</sequence>
<dbReference type="PROSITE" id="PS50928">
    <property type="entry name" value="ABC_TM1"/>
    <property type="match status" value="1"/>
</dbReference>
<gene>
    <name evidence="8" type="ORF">DLM86_27345</name>
</gene>
<evidence type="ECO:0000256" key="6">
    <source>
        <dbReference type="RuleBase" id="RU363032"/>
    </source>
</evidence>
<reference evidence="8 9" key="1">
    <citation type="submission" date="2018-05" db="EMBL/GenBank/DDBJ databases">
        <title>Paenibacillus flagellatus sp. nov., isolated from selenium mineral soil.</title>
        <authorList>
            <person name="Dai X."/>
        </authorList>
    </citation>
    <scope>NUCLEOTIDE SEQUENCE [LARGE SCALE GENOMIC DNA]</scope>
    <source>
        <strain evidence="8 9">DXL2</strain>
    </source>
</reference>
<keyword evidence="2 6" id="KW-0813">Transport</keyword>
<dbReference type="OrthoDB" id="9785836at2"/>
<dbReference type="SUPFAM" id="SSF161098">
    <property type="entry name" value="MetI-like"/>
    <property type="match status" value="1"/>
</dbReference>
<dbReference type="AlphaFoldDB" id="A0A2V5JVX1"/>
<feature type="transmembrane region" description="Helical" evidence="6">
    <location>
        <begin position="114"/>
        <end position="134"/>
    </location>
</feature>
<evidence type="ECO:0000256" key="5">
    <source>
        <dbReference type="ARBA" id="ARBA00023136"/>
    </source>
</evidence>
<dbReference type="PANTHER" id="PTHR43496">
    <property type="entry name" value="PROTEIN LPLB"/>
    <property type="match status" value="1"/>
</dbReference>
<dbReference type="Proteomes" id="UP000247476">
    <property type="component" value="Unassembled WGS sequence"/>
</dbReference>
<dbReference type="InterPro" id="IPR000515">
    <property type="entry name" value="MetI-like"/>
</dbReference>
<evidence type="ECO:0000256" key="1">
    <source>
        <dbReference type="ARBA" id="ARBA00004141"/>
    </source>
</evidence>
<dbReference type="PANTHER" id="PTHR43496:SF1">
    <property type="entry name" value="POLYGALACTURONAN_RHAMNOGALACTURONAN TRANSPORT SYSTEM PERMEASE PROTEIN YTEP"/>
    <property type="match status" value="1"/>
</dbReference>
<keyword evidence="4 6" id="KW-1133">Transmembrane helix</keyword>
<keyword evidence="8" id="KW-0547">Nucleotide-binding</keyword>
<feature type="domain" description="ABC transmembrane type-1" evidence="7">
    <location>
        <begin position="74"/>
        <end position="289"/>
    </location>
</feature>
<evidence type="ECO:0000256" key="2">
    <source>
        <dbReference type="ARBA" id="ARBA00022448"/>
    </source>
</evidence>
<keyword evidence="8" id="KW-0067">ATP-binding</keyword>
<keyword evidence="9" id="KW-1185">Reference proteome</keyword>
<accession>A0A2V5JVX1</accession>
<evidence type="ECO:0000259" key="7">
    <source>
        <dbReference type="PROSITE" id="PS50928"/>
    </source>
</evidence>
<dbReference type="Gene3D" id="1.10.3720.10">
    <property type="entry name" value="MetI-like"/>
    <property type="match status" value="1"/>
</dbReference>
<keyword evidence="3 6" id="KW-0812">Transmembrane</keyword>